<dbReference type="RefSeq" id="XP_056544611.1">
    <property type="nucleotide sequence ID" value="XM_056685869.1"/>
</dbReference>
<gene>
    <name evidence="19" type="ORF">N7482_003744</name>
</gene>
<dbReference type="InterPro" id="IPR000209">
    <property type="entry name" value="Peptidase_S8/S53_dom"/>
</dbReference>
<feature type="region of interest" description="Disordered" evidence="15">
    <location>
        <begin position="116"/>
        <end position="137"/>
    </location>
</feature>
<evidence type="ECO:0000256" key="9">
    <source>
        <dbReference type="ARBA" id="ARBA00022989"/>
    </source>
</evidence>
<dbReference type="InterPro" id="IPR008979">
    <property type="entry name" value="Galactose-bd-like_sf"/>
</dbReference>
<evidence type="ECO:0000313" key="20">
    <source>
        <dbReference type="Proteomes" id="UP001149163"/>
    </source>
</evidence>
<feature type="transmembrane region" description="Helical" evidence="16">
    <location>
        <begin position="725"/>
        <end position="745"/>
    </location>
</feature>
<keyword evidence="8" id="KW-0106">Calcium</keyword>
<reference evidence="19" key="2">
    <citation type="journal article" date="2023" name="IMA Fungus">
        <title>Comparative genomic study of the Penicillium genus elucidates a diverse pangenome and 15 lateral gene transfer events.</title>
        <authorList>
            <person name="Petersen C."/>
            <person name="Sorensen T."/>
            <person name="Nielsen M.R."/>
            <person name="Sondergaard T.E."/>
            <person name="Sorensen J.L."/>
            <person name="Fitzpatrick D.A."/>
            <person name="Frisvad J.C."/>
            <person name="Nielsen K.L."/>
        </authorList>
    </citation>
    <scope>NUCLEOTIDE SEQUENCE</scope>
    <source>
        <strain evidence="19">IBT 26290</strain>
    </source>
</reference>
<feature type="active site" description="Charge relay system" evidence="13 14">
    <location>
        <position position="237"/>
    </location>
</feature>
<dbReference type="GeneID" id="81425045"/>
<dbReference type="InterPro" id="IPR034182">
    <property type="entry name" value="Kexin/furin"/>
</dbReference>
<dbReference type="PANTHER" id="PTHR42884">
    <property type="entry name" value="PROPROTEIN CONVERTASE SUBTILISIN/KEXIN-RELATED"/>
    <property type="match status" value="1"/>
</dbReference>
<feature type="chain" id="PRO_5040848237" evidence="17">
    <location>
        <begin position="20"/>
        <end position="835"/>
    </location>
</feature>
<dbReference type="CDD" id="cd04059">
    <property type="entry name" value="Peptidases_S8_Protein_convertases_Kexins_Furin-like"/>
    <property type="match status" value="1"/>
</dbReference>
<name>A0A9W9I5B4_9EURO</name>
<reference evidence="19" key="1">
    <citation type="submission" date="2022-11" db="EMBL/GenBank/DDBJ databases">
        <authorList>
            <person name="Petersen C."/>
        </authorList>
    </citation>
    <scope>NUCLEOTIDE SEQUENCE</scope>
    <source>
        <strain evidence="19">IBT 26290</strain>
    </source>
</reference>
<feature type="region of interest" description="Disordered" evidence="15">
    <location>
        <begin position="795"/>
        <end position="835"/>
    </location>
</feature>
<dbReference type="InterPro" id="IPR036852">
    <property type="entry name" value="Peptidase_S8/S53_dom_sf"/>
</dbReference>
<evidence type="ECO:0000256" key="14">
    <source>
        <dbReference type="PROSITE-ProRule" id="PRU01240"/>
    </source>
</evidence>
<dbReference type="InterPro" id="IPR022398">
    <property type="entry name" value="Peptidase_S8_His-AS"/>
</dbReference>
<protein>
    <submittedName>
        <fullName evidence="19">Dibasic-processing endoprotease</fullName>
    </submittedName>
</protein>
<evidence type="ECO:0000256" key="8">
    <source>
        <dbReference type="ARBA" id="ARBA00022837"/>
    </source>
</evidence>
<dbReference type="Pfam" id="PF00082">
    <property type="entry name" value="Peptidase_S8"/>
    <property type="match status" value="1"/>
</dbReference>
<feature type="compositionally biased region" description="Basic and acidic residues" evidence="15">
    <location>
        <begin position="809"/>
        <end position="819"/>
    </location>
</feature>
<keyword evidence="10 16" id="KW-0472">Membrane</keyword>
<evidence type="ECO:0000259" key="18">
    <source>
        <dbReference type="PROSITE" id="PS51829"/>
    </source>
</evidence>
<dbReference type="PANTHER" id="PTHR42884:SF14">
    <property type="entry name" value="NEUROENDOCRINE CONVERTASE 1"/>
    <property type="match status" value="1"/>
</dbReference>
<keyword evidence="3 14" id="KW-0645">Protease</keyword>
<evidence type="ECO:0000256" key="15">
    <source>
        <dbReference type="SAM" id="MobiDB-lite"/>
    </source>
</evidence>
<keyword evidence="11" id="KW-0865">Zymogen</keyword>
<comment type="similarity">
    <text evidence="2">Belongs to the peptidase S8 family. Furin subfamily.</text>
</comment>
<dbReference type="PROSITE" id="PS00136">
    <property type="entry name" value="SUBTILASE_ASP"/>
    <property type="match status" value="1"/>
</dbReference>
<dbReference type="PROSITE" id="PS00138">
    <property type="entry name" value="SUBTILASE_SER"/>
    <property type="match status" value="1"/>
</dbReference>
<dbReference type="GO" id="GO:0007323">
    <property type="term" value="P:peptide pheromone maturation"/>
    <property type="evidence" value="ECO:0007669"/>
    <property type="project" value="UniProtKB-ARBA"/>
</dbReference>
<comment type="subcellular location">
    <subcellularLocation>
        <location evidence="1">Membrane</location>
    </subcellularLocation>
</comment>
<evidence type="ECO:0000256" key="13">
    <source>
        <dbReference type="PIRSR" id="PIRSR615500-1"/>
    </source>
</evidence>
<feature type="region of interest" description="Disordered" evidence="15">
    <location>
        <begin position="645"/>
        <end position="682"/>
    </location>
</feature>
<dbReference type="InterPro" id="IPR023828">
    <property type="entry name" value="Peptidase_S8_Ser-AS"/>
</dbReference>
<dbReference type="Gene3D" id="2.60.120.260">
    <property type="entry name" value="Galactose-binding domain-like"/>
    <property type="match status" value="1"/>
</dbReference>
<dbReference type="PRINTS" id="PR00723">
    <property type="entry name" value="SUBTILISIN"/>
</dbReference>
<evidence type="ECO:0000256" key="7">
    <source>
        <dbReference type="ARBA" id="ARBA00022825"/>
    </source>
</evidence>
<evidence type="ECO:0000256" key="1">
    <source>
        <dbReference type="ARBA" id="ARBA00004370"/>
    </source>
</evidence>
<dbReference type="SUPFAM" id="SSF52743">
    <property type="entry name" value="Subtilisin-like"/>
    <property type="match status" value="1"/>
</dbReference>
<evidence type="ECO:0000256" key="3">
    <source>
        <dbReference type="ARBA" id="ARBA00022670"/>
    </source>
</evidence>
<feature type="compositionally biased region" description="Polar residues" evidence="15">
    <location>
        <begin position="645"/>
        <end position="661"/>
    </location>
</feature>
<dbReference type="FunFam" id="3.40.50.200:FF:000005">
    <property type="entry name" value="Proprotein convertase subtilisin/kexin type 7"/>
    <property type="match status" value="1"/>
</dbReference>
<keyword evidence="7 14" id="KW-0720">Serine protease</keyword>
<keyword evidence="20" id="KW-1185">Reference proteome</keyword>
<dbReference type="InterPro" id="IPR002884">
    <property type="entry name" value="P_dom"/>
</dbReference>
<evidence type="ECO:0000256" key="10">
    <source>
        <dbReference type="ARBA" id="ARBA00023136"/>
    </source>
</evidence>
<keyword evidence="9 16" id="KW-1133">Transmembrane helix</keyword>
<keyword evidence="5 17" id="KW-0732">Signal</keyword>
<keyword evidence="6 14" id="KW-0378">Hydrolase</keyword>
<dbReference type="Pfam" id="PF01483">
    <property type="entry name" value="P_proprotein"/>
    <property type="match status" value="1"/>
</dbReference>
<dbReference type="GO" id="GO:0016485">
    <property type="term" value="P:protein processing"/>
    <property type="evidence" value="ECO:0007669"/>
    <property type="project" value="TreeGrafter"/>
</dbReference>
<feature type="domain" description="P/Homo B" evidence="18">
    <location>
        <begin position="485"/>
        <end position="620"/>
    </location>
</feature>
<evidence type="ECO:0000256" key="16">
    <source>
        <dbReference type="SAM" id="Phobius"/>
    </source>
</evidence>
<dbReference type="SUPFAM" id="SSF49785">
    <property type="entry name" value="Galactose-binding domain-like"/>
    <property type="match status" value="1"/>
</dbReference>
<dbReference type="GO" id="GO:0000139">
    <property type="term" value="C:Golgi membrane"/>
    <property type="evidence" value="ECO:0007669"/>
    <property type="project" value="TreeGrafter"/>
</dbReference>
<dbReference type="Gene3D" id="3.40.50.200">
    <property type="entry name" value="Peptidase S8/S53 domain"/>
    <property type="match status" value="1"/>
</dbReference>
<dbReference type="EMBL" id="JAPQKN010000002">
    <property type="protein sequence ID" value="KAJ5168150.1"/>
    <property type="molecule type" value="Genomic_DNA"/>
</dbReference>
<dbReference type="GO" id="GO:0004252">
    <property type="term" value="F:serine-type endopeptidase activity"/>
    <property type="evidence" value="ECO:0007669"/>
    <property type="project" value="UniProtKB-UniRule"/>
</dbReference>
<evidence type="ECO:0000256" key="17">
    <source>
        <dbReference type="SAM" id="SignalP"/>
    </source>
</evidence>
<accession>A0A9W9I5B4</accession>
<feature type="compositionally biased region" description="Basic and acidic residues" evidence="15">
    <location>
        <begin position="826"/>
        <end position="835"/>
    </location>
</feature>
<feature type="active site" description="Charge relay system" evidence="13 14">
    <location>
        <position position="409"/>
    </location>
</feature>
<dbReference type="GO" id="GO:0005802">
    <property type="term" value="C:trans-Golgi network"/>
    <property type="evidence" value="ECO:0007669"/>
    <property type="project" value="TreeGrafter"/>
</dbReference>
<dbReference type="Proteomes" id="UP001149163">
    <property type="component" value="Unassembled WGS sequence"/>
</dbReference>
<evidence type="ECO:0000256" key="6">
    <source>
        <dbReference type="ARBA" id="ARBA00022801"/>
    </source>
</evidence>
<feature type="compositionally biased region" description="Acidic residues" evidence="15">
    <location>
        <begin position="796"/>
        <end position="808"/>
    </location>
</feature>
<evidence type="ECO:0000256" key="5">
    <source>
        <dbReference type="ARBA" id="ARBA00022729"/>
    </source>
</evidence>
<sequence>MRVAGGIAVVLSLVGAASASLHPRSHESRDFFALHLDDATPPAHVARMLGARHEGQIGELRGHHTFSLPREQSSNFNVLLDDLKSRRKLRRRSGDGAASRSEDPLEGILWSQRLEPPRQRLQKRMPPPSKHTVERVSPRADLKALEQQSKMMSTLGITDPIFKNQWHLYNVLQPGHDLNVTGIWLEGITGHGVATAVVDDGLDMDSNDLKPNYFAQGSWDFNEHGPEPRPLLYDDKHGTRCSGEIAAAKNDVCGVGVAYDSKVSGIRILSKAIDDVDEAAAINFAFQDNDIYSCSWGPPDDGATMDAPGLLIKRAMVNGVQQGRGGKGSIFVFAAGNGAMFGDNCNFDGYTNSIYSVTVGAIDRQGNHPTYSESCSAQLVVAYSSGSGDAIHTTDVGADKCYSQHGGTSAAGPLAAGSIALALSARPELTWRDIQYLMIESAVPVKENDGSWVDLPSGKKFSHDWGFGKVDTYYLVHKAQTWDLVKPQAWFNSPWLRVHNNIPQGSQGLLSRYVVTDDHLKGANFGKLEHVTVTMNVNHTRRGDLSVELRSPKGIISHLSVARDSDNEKSGYVDWTFMSVAHWGESPVGEWTVIVKDSQVNEHTGVFIDWRLNLWGESVDGTNQPLHPLPEENDDDHPYEEAHVATTTVEPLPTKTATPTNPDDHHDRPVNQKPGEASETGFPAEELESTITATATSTASPTSTSASDHLSSYLPSFGASKRTQVWIYASLGMIIVFFIGLGVYFQLQRLKRRRTNPNDDYEFEMIEDEDEIHPMAGAAGRPQRRGGELYNAFAGESDEEIFSDDEEPYRDRLANIPEKDGEDDSPNDHLLSEKR</sequence>
<dbReference type="InterPro" id="IPR015500">
    <property type="entry name" value="Peptidase_S8_subtilisin-rel"/>
</dbReference>
<proteinExistence type="inferred from homology"/>
<evidence type="ECO:0000256" key="11">
    <source>
        <dbReference type="ARBA" id="ARBA00023145"/>
    </source>
</evidence>
<evidence type="ECO:0000313" key="19">
    <source>
        <dbReference type="EMBL" id="KAJ5168150.1"/>
    </source>
</evidence>
<dbReference type="PROSITE" id="PS00137">
    <property type="entry name" value="SUBTILASE_HIS"/>
    <property type="match status" value="1"/>
</dbReference>
<dbReference type="AlphaFoldDB" id="A0A9W9I5B4"/>
<keyword evidence="12" id="KW-0325">Glycoprotein</keyword>
<dbReference type="PROSITE" id="PS51829">
    <property type="entry name" value="P_HOMO_B"/>
    <property type="match status" value="1"/>
</dbReference>
<organism evidence="19 20">
    <name type="scientific">Penicillium canariense</name>
    <dbReference type="NCBI Taxonomy" id="189055"/>
    <lineage>
        <taxon>Eukaryota</taxon>
        <taxon>Fungi</taxon>
        <taxon>Dikarya</taxon>
        <taxon>Ascomycota</taxon>
        <taxon>Pezizomycotina</taxon>
        <taxon>Eurotiomycetes</taxon>
        <taxon>Eurotiomycetidae</taxon>
        <taxon>Eurotiales</taxon>
        <taxon>Aspergillaceae</taxon>
        <taxon>Penicillium</taxon>
    </lineage>
</organism>
<evidence type="ECO:0000256" key="12">
    <source>
        <dbReference type="ARBA" id="ARBA00023180"/>
    </source>
</evidence>
<evidence type="ECO:0000256" key="4">
    <source>
        <dbReference type="ARBA" id="ARBA00022692"/>
    </source>
</evidence>
<dbReference type="InterPro" id="IPR023827">
    <property type="entry name" value="Peptidase_S8_Asp-AS"/>
</dbReference>
<dbReference type="FunFam" id="2.60.120.260:FF:000026">
    <property type="entry name" value="proprotein convertase subtilisin/kexin type 7"/>
    <property type="match status" value="1"/>
</dbReference>
<dbReference type="PROSITE" id="PS51892">
    <property type="entry name" value="SUBTILASE"/>
    <property type="match status" value="1"/>
</dbReference>
<evidence type="ECO:0000256" key="2">
    <source>
        <dbReference type="ARBA" id="ARBA00005325"/>
    </source>
</evidence>
<dbReference type="OrthoDB" id="300641at2759"/>
<keyword evidence="4 16" id="KW-0812">Transmembrane</keyword>
<feature type="active site" description="Charge relay system" evidence="13 14">
    <location>
        <position position="199"/>
    </location>
</feature>
<comment type="caution">
    <text evidence="19">The sequence shown here is derived from an EMBL/GenBank/DDBJ whole genome shotgun (WGS) entry which is preliminary data.</text>
</comment>
<feature type="signal peptide" evidence="17">
    <location>
        <begin position="1"/>
        <end position="19"/>
    </location>
</feature>